<sequence length="74" mass="8510">MKNLICNHIEILLSVVGIYLRFLIGKRRFNRRGVGGLQYFKSYSIALITAFVEKSVNIIAMLMIITAIILLLRR</sequence>
<keyword evidence="3" id="KW-1185">Reference proteome</keyword>
<reference evidence="2 3" key="1">
    <citation type="submission" date="2020-09" db="EMBL/GenBank/DDBJ databases">
        <title>Novel species of Mucilaginibacter isolated from a glacier on the Tibetan Plateau.</title>
        <authorList>
            <person name="Liu Q."/>
            <person name="Xin Y.-H."/>
        </authorList>
    </citation>
    <scope>NUCLEOTIDE SEQUENCE [LARGE SCALE GENOMIC DNA]</scope>
    <source>
        <strain evidence="2 3">ZT4R22</strain>
    </source>
</reference>
<evidence type="ECO:0000313" key="3">
    <source>
        <dbReference type="Proteomes" id="UP000606600"/>
    </source>
</evidence>
<dbReference type="Proteomes" id="UP000606600">
    <property type="component" value="Unassembled WGS sequence"/>
</dbReference>
<feature type="transmembrane region" description="Helical" evidence="1">
    <location>
        <begin position="44"/>
        <end position="72"/>
    </location>
</feature>
<gene>
    <name evidence="2" type="ORF">IDJ77_04130</name>
</gene>
<organism evidence="2 3">
    <name type="scientific">Mucilaginibacter pankratovii</name>
    <dbReference type="NCBI Taxonomy" id="2772110"/>
    <lineage>
        <taxon>Bacteria</taxon>
        <taxon>Pseudomonadati</taxon>
        <taxon>Bacteroidota</taxon>
        <taxon>Sphingobacteriia</taxon>
        <taxon>Sphingobacteriales</taxon>
        <taxon>Sphingobacteriaceae</taxon>
        <taxon>Mucilaginibacter</taxon>
    </lineage>
</organism>
<name>A0ABR7WL10_9SPHI</name>
<keyword evidence="1" id="KW-0472">Membrane</keyword>
<evidence type="ECO:0000256" key="1">
    <source>
        <dbReference type="SAM" id="Phobius"/>
    </source>
</evidence>
<protein>
    <submittedName>
        <fullName evidence="2">Uncharacterized protein</fullName>
    </submittedName>
</protein>
<feature type="transmembrane region" description="Helical" evidence="1">
    <location>
        <begin position="7"/>
        <end position="24"/>
    </location>
</feature>
<proteinExistence type="predicted"/>
<keyword evidence="1" id="KW-0812">Transmembrane</keyword>
<dbReference type="EMBL" id="JACWMY010000002">
    <property type="protein sequence ID" value="MBD1362990.1"/>
    <property type="molecule type" value="Genomic_DNA"/>
</dbReference>
<keyword evidence="1" id="KW-1133">Transmembrane helix</keyword>
<dbReference type="RefSeq" id="WP_191187665.1">
    <property type="nucleotide sequence ID" value="NZ_JACWMY010000002.1"/>
</dbReference>
<accession>A0ABR7WL10</accession>
<evidence type="ECO:0000313" key="2">
    <source>
        <dbReference type="EMBL" id="MBD1362990.1"/>
    </source>
</evidence>
<comment type="caution">
    <text evidence="2">The sequence shown here is derived from an EMBL/GenBank/DDBJ whole genome shotgun (WGS) entry which is preliminary data.</text>
</comment>